<dbReference type="PANTHER" id="PTHR36741:SF1">
    <property type="entry name" value="OS07G0100500 PROTEIN"/>
    <property type="match status" value="1"/>
</dbReference>
<accession>A0A8X8YIX9</accession>
<protein>
    <submittedName>
        <fullName evidence="1">Uncharacterized protein</fullName>
    </submittedName>
</protein>
<dbReference type="EMBL" id="PNBA02000002">
    <property type="protein sequence ID" value="KAG6433311.1"/>
    <property type="molecule type" value="Genomic_DNA"/>
</dbReference>
<sequence length="223" mass="24582">METSYPCILRLVQPSLNIGDIFLSLKSHSRSSRYAFKSNLFTSLEITIVAALSIRIDQNIFEISEMSNSDEQQSAEDRQFDDVDRADQVSGGGSSIDVSSSHDEAATLANLSVTRRLTDILVEDRDADLLLQRSGREEGVIQWLRALDLQVTGACRADERLKPLLKRNASAAMAEDGLLSHLSQHFEPSEVGMLARCLCAPLVSLRVGKINKQGTFLCPTSVR</sequence>
<dbReference type="Proteomes" id="UP000298416">
    <property type="component" value="Unassembled WGS sequence"/>
</dbReference>
<organism evidence="1">
    <name type="scientific">Salvia splendens</name>
    <name type="common">Scarlet sage</name>
    <dbReference type="NCBI Taxonomy" id="180675"/>
    <lineage>
        <taxon>Eukaryota</taxon>
        <taxon>Viridiplantae</taxon>
        <taxon>Streptophyta</taxon>
        <taxon>Embryophyta</taxon>
        <taxon>Tracheophyta</taxon>
        <taxon>Spermatophyta</taxon>
        <taxon>Magnoliopsida</taxon>
        <taxon>eudicotyledons</taxon>
        <taxon>Gunneridae</taxon>
        <taxon>Pentapetalae</taxon>
        <taxon>asterids</taxon>
        <taxon>lamiids</taxon>
        <taxon>Lamiales</taxon>
        <taxon>Lamiaceae</taxon>
        <taxon>Nepetoideae</taxon>
        <taxon>Mentheae</taxon>
        <taxon>Salviinae</taxon>
        <taxon>Salvia</taxon>
        <taxon>Salvia subgen. Calosphace</taxon>
        <taxon>core Calosphace</taxon>
    </lineage>
</organism>
<name>A0A8X8YIX9_SALSN</name>
<dbReference type="PANTHER" id="PTHR36741">
    <property type="entry name" value="OS07G0100500 PROTEIN"/>
    <property type="match status" value="1"/>
</dbReference>
<proteinExistence type="predicted"/>
<dbReference type="AlphaFoldDB" id="A0A8X8YIX9"/>
<comment type="caution">
    <text evidence="1">The sequence shown here is derived from an EMBL/GenBank/DDBJ whole genome shotgun (WGS) entry which is preliminary data.</text>
</comment>
<reference evidence="1" key="1">
    <citation type="submission" date="2018-01" db="EMBL/GenBank/DDBJ databases">
        <authorList>
            <person name="Mao J.F."/>
        </authorList>
    </citation>
    <scope>NUCLEOTIDE SEQUENCE</scope>
    <source>
        <strain evidence="1">Huo1</strain>
        <tissue evidence="1">Leaf</tissue>
    </source>
</reference>
<gene>
    <name evidence="1" type="ORF">SASPL_104920</name>
</gene>
<evidence type="ECO:0000313" key="2">
    <source>
        <dbReference type="Proteomes" id="UP000298416"/>
    </source>
</evidence>
<reference evidence="1" key="2">
    <citation type="submission" date="2020-08" db="EMBL/GenBank/DDBJ databases">
        <title>Plant Genome Project.</title>
        <authorList>
            <person name="Zhang R.-G."/>
        </authorList>
    </citation>
    <scope>NUCLEOTIDE SEQUENCE</scope>
    <source>
        <strain evidence="1">Huo1</strain>
        <tissue evidence="1">Leaf</tissue>
    </source>
</reference>
<evidence type="ECO:0000313" key="1">
    <source>
        <dbReference type="EMBL" id="KAG6433311.1"/>
    </source>
</evidence>
<keyword evidence="2" id="KW-1185">Reference proteome</keyword>